<protein>
    <recommendedName>
        <fullName evidence="1">DUF4357 domain-containing protein</fullName>
    </recommendedName>
</protein>
<dbReference type="Pfam" id="PF14267">
    <property type="entry name" value="DUF4357"/>
    <property type="match status" value="1"/>
</dbReference>
<feature type="domain" description="DUF4357" evidence="1">
    <location>
        <begin position="262"/>
        <end position="298"/>
    </location>
</feature>
<comment type="caution">
    <text evidence="2">The sequence shown here is derived from an EMBL/GenBank/DDBJ whole genome shotgun (WGS) entry which is preliminary data.</text>
</comment>
<reference evidence="3" key="1">
    <citation type="submission" date="2009-12" db="EMBL/GenBank/DDBJ databases">
        <title>Sequence of Clostridiales genomosp. BVAB3 str. UPII9-5.</title>
        <authorList>
            <person name="Madupu R."/>
            <person name="Durkin A.S."/>
            <person name="Torralba M."/>
            <person name="Methe B."/>
            <person name="Sutton G.G."/>
            <person name="Strausberg R.L."/>
            <person name="Nelson K.E."/>
        </authorList>
    </citation>
    <scope>NUCLEOTIDE SEQUENCE [LARGE SCALE GENOMIC DNA]</scope>
    <source>
        <strain evidence="3">28L</strain>
    </source>
</reference>
<evidence type="ECO:0000313" key="2">
    <source>
        <dbReference type="EMBL" id="EFD94051.1"/>
    </source>
</evidence>
<gene>
    <name evidence="2" type="ORF">HMPREF0889_1598</name>
</gene>
<name>D3LUQ2_9FIRM</name>
<dbReference type="eggNOG" id="COG0322">
    <property type="taxonomic scope" value="Bacteria"/>
</dbReference>
<dbReference type="InterPro" id="IPR025579">
    <property type="entry name" value="DUF4357"/>
</dbReference>
<dbReference type="Proteomes" id="UP000003242">
    <property type="component" value="Unassembled WGS sequence"/>
</dbReference>
<sequence>MRFNKNAYKKMNNGKAFNLFLLDGEVTGRMKCTLPSWSGLAYKIPRTYLDACKDRVHLKQSGVYFLFGKNDEEEDTVYIGQAGSRKNGEGVLFRVVEHLKDEFYFTEAVMFTTSDNSWGPTEISYLENKFTNLAIRTGRYTVKNGNEPNPGNVTEEKEAELEVYIEQFKLMLGILGYKIFVPLVKTPEPVEEDREDRELMLTLTRKITRSHKVIEAYCKQTDEGFVVLAGSQIEETDAEAIPDTIKKLRARCRKNNEIKDGVLTKNYLFKSPSYAASFVLGMTTNGKTAWKTADGVSLKTREKRTL</sequence>
<organism evidence="2 3">
    <name type="scientific">Megasphaera lornae</name>
    <dbReference type="NCBI Taxonomy" id="1000568"/>
    <lineage>
        <taxon>Bacteria</taxon>
        <taxon>Bacillati</taxon>
        <taxon>Bacillota</taxon>
        <taxon>Negativicutes</taxon>
        <taxon>Veillonellales</taxon>
        <taxon>Veillonellaceae</taxon>
        <taxon>Megasphaera</taxon>
    </lineage>
</organism>
<dbReference type="EMBL" id="ADGP01000019">
    <property type="protein sequence ID" value="EFD94051.1"/>
    <property type="molecule type" value="Genomic_DNA"/>
</dbReference>
<dbReference type="AlphaFoldDB" id="D3LUQ2"/>
<dbReference type="CDD" id="cd10447">
    <property type="entry name" value="GIY-YIG_unchar_2"/>
    <property type="match status" value="1"/>
</dbReference>
<evidence type="ECO:0000313" key="3">
    <source>
        <dbReference type="Proteomes" id="UP000003242"/>
    </source>
</evidence>
<evidence type="ECO:0000259" key="1">
    <source>
        <dbReference type="Pfam" id="PF14267"/>
    </source>
</evidence>
<dbReference type="STRING" id="699218.HMPREF0889_1598"/>
<proteinExistence type="predicted"/>
<accession>D3LUQ2</accession>